<dbReference type="KEGG" id="krh:KRH_21610"/>
<dbReference type="Proteomes" id="UP000008838">
    <property type="component" value="Chromosome"/>
</dbReference>
<organism evidence="7 8">
    <name type="scientific">Kocuria rhizophila (strain ATCC 9341 / DSM 348 / NBRC 103217 / DC2201)</name>
    <dbReference type="NCBI Taxonomy" id="378753"/>
    <lineage>
        <taxon>Bacteria</taxon>
        <taxon>Bacillati</taxon>
        <taxon>Actinomycetota</taxon>
        <taxon>Actinomycetes</taxon>
        <taxon>Micrococcales</taxon>
        <taxon>Micrococcaceae</taxon>
        <taxon>Kocuria</taxon>
    </lineage>
</organism>
<gene>
    <name evidence="7" type="ordered locus">KRH_21610</name>
</gene>
<keyword evidence="3" id="KW-0238">DNA-binding</keyword>
<dbReference type="Pfam" id="PF03466">
    <property type="entry name" value="LysR_substrate"/>
    <property type="match status" value="1"/>
</dbReference>
<dbReference type="STRING" id="378753.KRH_21610"/>
<feature type="domain" description="LysR substrate-binding" evidence="6">
    <location>
        <begin position="34"/>
        <end position="194"/>
    </location>
</feature>
<reference evidence="7 8" key="1">
    <citation type="journal article" date="2008" name="J. Bacteriol.">
        <title>Complete genome sequence of the soil actinomycete Kocuria rhizophila.</title>
        <authorList>
            <person name="Takarada H."/>
            <person name="Sekine M."/>
            <person name="Kosugi H."/>
            <person name="Matsuo Y."/>
            <person name="Fujisawa T."/>
            <person name="Omata S."/>
            <person name="Kishi E."/>
            <person name="Shimizu A."/>
            <person name="Tsukatani N."/>
            <person name="Tanikawa S."/>
            <person name="Fujita N."/>
            <person name="Harayama S."/>
        </authorList>
    </citation>
    <scope>NUCLEOTIDE SEQUENCE [LARGE SCALE GENOMIC DNA]</scope>
    <source>
        <strain evidence="8">ATCC 9341 / DSM 348 / NBRC 103217 / DC2201</strain>
    </source>
</reference>
<dbReference type="InterPro" id="IPR005119">
    <property type="entry name" value="LysR_subst-bd"/>
</dbReference>
<dbReference type="SUPFAM" id="SSF53850">
    <property type="entry name" value="Periplasmic binding protein-like II"/>
    <property type="match status" value="1"/>
</dbReference>
<dbReference type="GO" id="GO:0003700">
    <property type="term" value="F:DNA-binding transcription factor activity"/>
    <property type="evidence" value="ECO:0007669"/>
    <property type="project" value="TreeGrafter"/>
</dbReference>
<feature type="region of interest" description="Disordered" evidence="5">
    <location>
        <begin position="1"/>
        <end position="24"/>
    </location>
</feature>
<evidence type="ECO:0000313" key="7">
    <source>
        <dbReference type="EMBL" id="BAG30508.1"/>
    </source>
</evidence>
<evidence type="ECO:0000256" key="5">
    <source>
        <dbReference type="SAM" id="MobiDB-lite"/>
    </source>
</evidence>
<dbReference type="PANTHER" id="PTHR30346">
    <property type="entry name" value="TRANSCRIPTIONAL DUAL REGULATOR HCAR-RELATED"/>
    <property type="match status" value="1"/>
</dbReference>
<evidence type="ECO:0000256" key="2">
    <source>
        <dbReference type="ARBA" id="ARBA00023015"/>
    </source>
</evidence>
<accession>B2GHZ6</accession>
<evidence type="ECO:0000256" key="3">
    <source>
        <dbReference type="ARBA" id="ARBA00023125"/>
    </source>
</evidence>
<dbReference type="CDD" id="cd05466">
    <property type="entry name" value="PBP2_LTTR_substrate"/>
    <property type="match status" value="1"/>
</dbReference>
<keyword evidence="8" id="KW-1185">Reference proteome</keyword>
<dbReference type="GO" id="GO:0032993">
    <property type="term" value="C:protein-DNA complex"/>
    <property type="evidence" value="ECO:0007669"/>
    <property type="project" value="TreeGrafter"/>
</dbReference>
<dbReference type="AlphaFoldDB" id="B2GHZ6"/>
<keyword evidence="2" id="KW-0805">Transcription regulation</keyword>
<evidence type="ECO:0000259" key="6">
    <source>
        <dbReference type="Pfam" id="PF03466"/>
    </source>
</evidence>
<name>B2GHZ6_KOCRD</name>
<comment type="similarity">
    <text evidence="1">Belongs to the LysR transcriptional regulatory family.</text>
</comment>
<dbReference type="HOGENOM" id="CLU_1394738_0_0_11"/>
<evidence type="ECO:0000313" key="8">
    <source>
        <dbReference type="Proteomes" id="UP000008838"/>
    </source>
</evidence>
<evidence type="ECO:0000256" key="1">
    <source>
        <dbReference type="ARBA" id="ARBA00009437"/>
    </source>
</evidence>
<proteinExistence type="inferred from homology"/>
<sequence>MTSARSSRSGSASRYPSPRAAATAPLEHSNGACHLTQLTAPDAAVARGAADVAVVRGPMQAEGVQNRVLHREERAVVFSRDSVLNRVPRVAAGDLAGLHAVVNAQGGTTTAPWLEDTGPGEILTVSGVDEWIVAIAADPRRFGVTPASTMRYDNHPELVVRPGEGLGHVPVHLAWRAGEGSLAVTEFVRLVLERA</sequence>
<dbReference type="RefSeq" id="WP_012399229.1">
    <property type="nucleotide sequence ID" value="NC_010617.1"/>
</dbReference>
<evidence type="ECO:0000256" key="4">
    <source>
        <dbReference type="ARBA" id="ARBA00023163"/>
    </source>
</evidence>
<keyword evidence="4" id="KW-0804">Transcription</keyword>
<dbReference type="EMBL" id="AP009152">
    <property type="protein sequence ID" value="BAG30508.1"/>
    <property type="molecule type" value="Genomic_DNA"/>
</dbReference>
<dbReference type="Gene3D" id="3.40.190.10">
    <property type="entry name" value="Periplasmic binding protein-like II"/>
    <property type="match status" value="2"/>
</dbReference>
<protein>
    <recommendedName>
        <fullName evidence="6">LysR substrate-binding domain-containing protein</fullName>
    </recommendedName>
</protein>
<dbReference type="PANTHER" id="PTHR30346:SF28">
    <property type="entry name" value="HTH-TYPE TRANSCRIPTIONAL REGULATOR CYNR"/>
    <property type="match status" value="1"/>
</dbReference>
<dbReference type="GO" id="GO:0003677">
    <property type="term" value="F:DNA binding"/>
    <property type="evidence" value="ECO:0007669"/>
    <property type="project" value="UniProtKB-KW"/>
</dbReference>